<evidence type="ECO:0000256" key="1">
    <source>
        <dbReference type="ARBA" id="ARBA00004173"/>
    </source>
</evidence>
<reference evidence="7" key="1">
    <citation type="journal article" date="2021" name="Commun. Biol.">
        <title>Genomic insights into the host specific adaptation of the Pneumocystis genus.</title>
        <authorList>
            <person name="Cisse O.H."/>
            <person name="Ma L."/>
            <person name="Dekker J.P."/>
            <person name="Khil P.P."/>
            <person name="Youn J.-H."/>
            <person name="Brenchley J.M."/>
            <person name="Blair R."/>
            <person name="Pahar B."/>
            <person name="Chabe M."/>
            <person name="Van Rompay K.K.A."/>
            <person name="Keesler R."/>
            <person name="Sukura A."/>
            <person name="Hirsch V."/>
            <person name="Kutty G."/>
            <person name="Liu Y."/>
            <person name="Peng L."/>
            <person name="Chen J."/>
            <person name="Song J."/>
            <person name="Weissenbacher-Lang C."/>
            <person name="Xu J."/>
            <person name="Upham N.S."/>
            <person name="Stajich J.E."/>
            <person name="Cuomo C.A."/>
            <person name="Cushion M.T."/>
            <person name="Kovacs J.A."/>
        </authorList>
    </citation>
    <scope>NUCLEOTIDE SEQUENCE</scope>
    <source>
        <strain evidence="7">2A/95-19#1A</strain>
    </source>
</reference>
<dbReference type="RefSeq" id="YP_010248531.1">
    <property type="nucleotide sequence ID" value="NC_060318.1"/>
</dbReference>
<dbReference type="GO" id="GO:0003735">
    <property type="term" value="F:structural constituent of ribosome"/>
    <property type="evidence" value="ECO:0007669"/>
    <property type="project" value="InterPro"/>
</dbReference>
<dbReference type="GO" id="GO:1990904">
    <property type="term" value="C:ribonucleoprotein complex"/>
    <property type="evidence" value="ECO:0007669"/>
    <property type="project" value="UniProtKB-KW"/>
</dbReference>
<keyword evidence="4 7" id="KW-0496">Mitochondrion</keyword>
<geneLocation type="mitochondrion" evidence="7"/>
<dbReference type="GO" id="GO:0005840">
    <property type="term" value="C:ribosome"/>
    <property type="evidence" value="ECO:0007669"/>
    <property type="project" value="UniProtKB-KW"/>
</dbReference>
<dbReference type="AlphaFoldDB" id="A0A8A6W3W4"/>
<evidence type="ECO:0000256" key="2">
    <source>
        <dbReference type="ARBA" id="ARBA00010761"/>
    </source>
</evidence>
<keyword evidence="5" id="KW-0687">Ribonucleoprotein</keyword>
<proteinExistence type="inferred from homology"/>
<protein>
    <recommendedName>
        <fullName evidence="6">Small ribosomal subunit protein uS3m</fullName>
    </recommendedName>
</protein>
<dbReference type="SUPFAM" id="SSF54821">
    <property type="entry name" value="Ribosomal protein S3 C-terminal domain"/>
    <property type="match status" value="1"/>
</dbReference>
<dbReference type="Pfam" id="PF05316">
    <property type="entry name" value="VAR1"/>
    <property type="match status" value="1"/>
</dbReference>
<evidence type="ECO:0000256" key="3">
    <source>
        <dbReference type="ARBA" id="ARBA00022980"/>
    </source>
</evidence>
<keyword evidence="3" id="KW-0689">Ribosomal protein</keyword>
<dbReference type="InterPro" id="IPR036419">
    <property type="entry name" value="Ribosomal_S3_C_sf"/>
</dbReference>
<evidence type="ECO:0000256" key="6">
    <source>
        <dbReference type="ARBA" id="ARBA00035157"/>
    </source>
</evidence>
<dbReference type="GeneID" id="70587560"/>
<evidence type="ECO:0000256" key="4">
    <source>
        <dbReference type="ARBA" id="ARBA00023128"/>
    </source>
</evidence>
<accession>A0A8A6W3W4</accession>
<evidence type="ECO:0000256" key="5">
    <source>
        <dbReference type="ARBA" id="ARBA00023274"/>
    </source>
</evidence>
<dbReference type="GO" id="GO:0005739">
    <property type="term" value="C:mitochondrion"/>
    <property type="evidence" value="ECO:0007669"/>
    <property type="project" value="UniProtKB-SubCell"/>
</dbReference>
<dbReference type="InterPro" id="IPR007980">
    <property type="entry name" value="Ribosomal_uS3m_fun"/>
</dbReference>
<name>A0A8A6W3W4_9ASCO</name>
<sequence>MNKISYYSFNNNNLIHLSTLNFKDSQRIHKIIKLFCPNILMSNLQMKISENIQIQFYYYSEKQVKVQVPELEKKLSNYLKRKVEILPIPLKFPYLDSQIYADYIKETNTPLKIIRQNLLKVFQENRHPGFWGIRIQISGRSHKNQKRSQKEEIFLGTRGPFSDTQHSTLRSIHGLRTTTVTLYSGL</sequence>
<dbReference type="EMBL" id="MT726211">
    <property type="protein sequence ID" value="QTK22295.1"/>
    <property type="molecule type" value="Genomic_DNA"/>
</dbReference>
<evidence type="ECO:0000313" key="7">
    <source>
        <dbReference type="EMBL" id="QTK22295.1"/>
    </source>
</evidence>
<gene>
    <name evidence="7" type="primary">orf195</name>
</gene>
<comment type="subcellular location">
    <subcellularLocation>
        <location evidence="1">Mitochondrion</location>
    </subcellularLocation>
</comment>
<organism evidence="7">
    <name type="scientific">Pneumocystis wakefieldiae</name>
    <dbReference type="NCBI Taxonomy" id="38082"/>
    <lineage>
        <taxon>Eukaryota</taxon>
        <taxon>Fungi</taxon>
        <taxon>Dikarya</taxon>
        <taxon>Ascomycota</taxon>
        <taxon>Taphrinomycotina</taxon>
        <taxon>Pneumocystomycetes</taxon>
        <taxon>Pneumocystaceae</taxon>
        <taxon>Pneumocystis</taxon>
    </lineage>
</organism>
<dbReference type="GO" id="GO:0006412">
    <property type="term" value="P:translation"/>
    <property type="evidence" value="ECO:0007669"/>
    <property type="project" value="InterPro"/>
</dbReference>
<comment type="similarity">
    <text evidence="2">Belongs to the universal ribosomal protein uS3 family.</text>
</comment>